<protein>
    <submittedName>
        <fullName evidence="1">Uncharacterized protein</fullName>
    </submittedName>
</protein>
<organism evidence="1 2">
    <name type="scientific">Babjeviella inositovora NRRL Y-12698</name>
    <dbReference type="NCBI Taxonomy" id="984486"/>
    <lineage>
        <taxon>Eukaryota</taxon>
        <taxon>Fungi</taxon>
        <taxon>Dikarya</taxon>
        <taxon>Ascomycota</taxon>
        <taxon>Saccharomycotina</taxon>
        <taxon>Pichiomycetes</taxon>
        <taxon>Serinales incertae sedis</taxon>
        <taxon>Babjeviella</taxon>
    </lineage>
</organism>
<accession>A0A1E3QIH7</accession>
<evidence type="ECO:0000313" key="1">
    <source>
        <dbReference type="EMBL" id="ODQ77501.1"/>
    </source>
</evidence>
<reference evidence="2" key="1">
    <citation type="submission" date="2016-05" db="EMBL/GenBank/DDBJ databases">
        <title>Comparative genomics of biotechnologically important yeasts.</title>
        <authorList>
            <consortium name="DOE Joint Genome Institute"/>
            <person name="Riley R."/>
            <person name="Haridas S."/>
            <person name="Wolfe K.H."/>
            <person name="Lopes M.R."/>
            <person name="Hittinger C.T."/>
            <person name="Goker M."/>
            <person name="Salamov A."/>
            <person name="Wisecaver J."/>
            <person name="Long T.M."/>
            <person name="Aerts A.L."/>
            <person name="Barry K."/>
            <person name="Choi C."/>
            <person name="Clum A."/>
            <person name="Coughlan A.Y."/>
            <person name="Deshpande S."/>
            <person name="Douglass A.P."/>
            <person name="Hanson S.J."/>
            <person name="Klenk H.-P."/>
            <person name="Labutti K."/>
            <person name="Lapidus A."/>
            <person name="Lindquist E."/>
            <person name="Lipzen A."/>
            <person name="Meier-Kolthoff J.P."/>
            <person name="Ohm R.A."/>
            <person name="Otillar R.P."/>
            <person name="Pangilinan J."/>
            <person name="Peng Y."/>
            <person name="Rokas A."/>
            <person name="Rosa C.A."/>
            <person name="Scheuner C."/>
            <person name="Sibirny A.A."/>
            <person name="Slot J.C."/>
            <person name="Stielow J.B."/>
            <person name="Sun H."/>
            <person name="Kurtzman C.P."/>
            <person name="Blackwell M."/>
            <person name="Grigoriev I.V."/>
            <person name="Jeffries T.W."/>
        </authorList>
    </citation>
    <scope>NUCLEOTIDE SEQUENCE [LARGE SCALE GENOMIC DNA]</scope>
    <source>
        <strain evidence="2">NRRL Y-12698</strain>
    </source>
</reference>
<dbReference type="Proteomes" id="UP000094336">
    <property type="component" value="Unassembled WGS sequence"/>
</dbReference>
<evidence type="ECO:0000313" key="2">
    <source>
        <dbReference type="Proteomes" id="UP000094336"/>
    </source>
</evidence>
<dbReference type="GeneID" id="30147806"/>
<gene>
    <name evidence="1" type="ORF">BABINDRAFT_163510</name>
</gene>
<name>A0A1E3QIH7_9ASCO</name>
<dbReference type="RefSeq" id="XP_018982829.1">
    <property type="nucleotide sequence ID" value="XM_019129953.1"/>
</dbReference>
<proteinExistence type="predicted"/>
<dbReference type="EMBL" id="KV454440">
    <property type="protein sequence ID" value="ODQ77501.1"/>
    <property type="molecule type" value="Genomic_DNA"/>
</dbReference>
<sequence>MHDISLMFGKAGIDLCMPVYNHRVTLRHPRSTFGDLQYSACRLSFVATKSVFQIFETTFDGSIPQLYNTLVYYNPPPQTTSSREGITVAAVCIMQ</sequence>
<keyword evidence="2" id="KW-1185">Reference proteome</keyword>
<dbReference type="AlphaFoldDB" id="A0A1E3QIH7"/>